<keyword evidence="3" id="KW-1185">Reference proteome</keyword>
<dbReference type="AlphaFoldDB" id="A0A8K0JRQ5"/>
<dbReference type="Proteomes" id="UP000812966">
    <property type="component" value="Unassembled WGS sequence"/>
</dbReference>
<protein>
    <submittedName>
        <fullName evidence="2">Uncharacterized protein</fullName>
    </submittedName>
</protein>
<keyword evidence="1" id="KW-0812">Transmembrane</keyword>
<sequence>MARRVYSLPLNEREWEERASSYHLLVRDRNVEDLVGKYKKAKSIKPLSHGGSRHNGIKLDLDLVFLKPKCKWDLSWGERRKQGLWVCGVAFRSTLGRLDPYYPRKRVYWHLFSLFLLLFIFWEVSVNLTGRLLENRGVIRVVRSAPDLIKDVASGLLKKRALRHEQTKHTYPRRYGSVTSYTTITMTMALARANEGDVECSG</sequence>
<dbReference type="EMBL" id="JABELV010000004">
    <property type="protein sequence ID" value="KAG7575409.1"/>
    <property type="molecule type" value="Genomic_DNA"/>
</dbReference>
<comment type="caution">
    <text evidence="2">The sequence shown here is derived from an EMBL/GenBank/DDBJ whole genome shotgun (WGS) entry which is preliminary data.</text>
</comment>
<keyword evidence="1" id="KW-0472">Membrane</keyword>
<accession>A0A8K0JRQ5</accession>
<keyword evidence="1" id="KW-1133">Transmembrane helix</keyword>
<evidence type="ECO:0000313" key="3">
    <source>
        <dbReference type="Proteomes" id="UP000812966"/>
    </source>
</evidence>
<evidence type="ECO:0000313" key="2">
    <source>
        <dbReference type="EMBL" id="KAG7575409.1"/>
    </source>
</evidence>
<name>A0A8K0JRQ5_9TREE</name>
<proteinExistence type="predicted"/>
<reference evidence="2" key="1">
    <citation type="submission" date="2020-04" db="EMBL/GenBank/DDBJ databases">
        <title>Analysis of mating type loci in Filobasidium floriforme.</title>
        <authorList>
            <person name="Nowrousian M."/>
        </authorList>
    </citation>
    <scope>NUCLEOTIDE SEQUENCE</scope>
    <source>
        <strain evidence="2">CBS 6242</strain>
    </source>
</reference>
<gene>
    <name evidence="2" type="ORF">FFLO_00399</name>
</gene>
<evidence type="ECO:0000256" key="1">
    <source>
        <dbReference type="SAM" id="Phobius"/>
    </source>
</evidence>
<organism evidence="2 3">
    <name type="scientific">Filobasidium floriforme</name>
    <dbReference type="NCBI Taxonomy" id="5210"/>
    <lineage>
        <taxon>Eukaryota</taxon>
        <taxon>Fungi</taxon>
        <taxon>Dikarya</taxon>
        <taxon>Basidiomycota</taxon>
        <taxon>Agaricomycotina</taxon>
        <taxon>Tremellomycetes</taxon>
        <taxon>Filobasidiales</taxon>
        <taxon>Filobasidiaceae</taxon>
        <taxon>Filobasidium</taxon>
    </lineage>
</organism>
<feature type="transmembrane region" description="Helical" evidence="1">
    <location>
        <begin position="107"/>
        <end position="126"/>
    </location>
</feature>